<feature type="non-terminal residue" evidence="1">
    <location>
        <position position="41"/>
    </location>
</feature>
<sequence>MVIHLAAAGVKANSRNWSECIAVNIVGTQQLLHAMERISSS</sequence>
<dbReference type="InterPro" id="IPR036291">
    <property type="entry name" value="NAD(P)-bd_dom_sf"/>
</dbReference>
<gene>
    <name evidence="1" type="ORF">S06H3_17739</name>
</gene>
<organism evidence="1">
    <name type="scientific">marine sediment metagenome</name>
    <dbReference type="NCBI Taxonomy" id="412755"/>
    <lineage>
        <taxon>unclassified sequences</taxon>
        <taxon>metagenomes</taxon>
        <taxon>ecological metagenomes</taxon>
    </lineage>
</organism>
<reference evidence="1" key="1">
    <citation type="journal article" date="2014" name="Front. Microbiol.">
        <title>High frequency of phylogenetically diverse reductive dehalogenase-homologous genes in deep subseafloor sedimentary metagenomes.</title>
        <authorList>
            <person name="Kawai M."/>
            <person name="Futagami T."/>
            <person name="Toyoda A."/>
            <person name="Takaki Y."/>
            <person name="Nishi S."/>
            <person name="Hori S."/>
            <person name="Arai W."/>
            <person name="Tsubouchi T."/>
            <person name="Morono Y."/>
            <person name="Uchiyama I."/>
            <person name="Ito T."/>
            <person name="Fujiyama A."/>
            <person name="Inagaki F."/>
            <person name="Takami H."/>
        </authorList>
    </citation>
    <scope>NUCLEOTIDE SEQUENCE</scope>
    <source>
        <strain evidence="1">Expedition CK06-06</strain>
    </source>
</reference>
<accession>X1KSE3</accession>
<dbReference type="SUPFAM" id="SSF51735">
    <property type="entry name" value="NAD(P)-binding Rossmann-fold domains"/>
    <property type="match status" value="1"/>
</dbReference>
<name>X1KSE3_9ZZZZ</name>
<dbReference type="Gene3D" id="3.40.50.720">
    <property type="entry name" value="NAD(P)-binding Rossmann-like Domain"/>
    <property type="match status" value="1"/>
</dbReference>
<proteinExistence type="predicted"/>
<dbReference type="AlphaFoldDB" id="X1KSE3"/>
<dbReference type="EMBL" id="BARV01008896">
    <property type="protein sequence ID" value="GAI09623.1"/>
    <property type="molecule type" value="Genomic_DNA"/>
</dbReference>
<comment type="caution">
    <text evidence="1">The sequence shown here is derived from an EMBL/GenBank/DDBJ whole genome shotgun (WGS) entry which is preliminary data.</text>
</comment>
<evidence type="ECO:0000313" key="1">
    <source>
        <dbReference type="EMBL" id="GAI09623.1"/>
    </source>
</evidence>
<protein>
    <submittedName>
        <fullName evidence="1">Uncharacterized protein</fullName>
    </submittedName>
</protein>